<dbReference type="PANTHER" id="PTHR43677">
    <property type="entry name" value="SHORT-CHAIN DEHYDROGENASE/REDUCTASE"/>
    <property type="match status" value="1"/>
</dbReference>
<dbReference type="Gene3D" id="3.90.180.10">
    <property type="entry name" value="Medium-chain alcohol dehydrogenases, catalytic domain"/>
    <property type="match status" value="1"/>
</dbReference>
<dbReference type="InterPro" id="IPR051397">
    <property type="entry name" value="Zn-ADH-like_protein"/>
</dbReference>
<accession>A0A1D9M8Q2</accession>
<dbReference type="KEGG" id="rhp:LPB142_01280"/>
<dbReference type="Gene3D" id="3.40.50.720">
    <property type="entry name" value="NAD(P)-binding Rossmann-like Domain"/>
    <property type="match status" value="1"/>
</dbReference>
<dbReference type="Proteomes" id="UP000176562">
    <property type="component" value="Chromosome"/>
</dbReference>
<dbReference type="SUPFAM" id="SSF50129">
    <property type="entry name" value="GroES-like"/>
    <property type="match status" value="1"/>
</dbReference>
<dbReference type="InterPro" id="IPR013149">
    <property type="entry name" value="ADH-like_C"/>
</dbReference>
<feature type="domain" description="Enoyl reductase (ER)" evidence="1">
    <location>
        <begin position="10"/>
        <end position="322"/>
    </location>
</feature>
<dbReference type="SUPFAM" id="SSF51735">
    <property type="entry name" value="NAD(P)-binding Rossmann-fold domains"/>
    <property type="match status" value="1"/>
</dbReference>
<dbReference type="STRING" id="1850250.LPB142_01280"/>
<evidence type="ECO:0000259" key="1">
    <source>
        <dbReference type="SMART" id="SM00829"/>
    </source>
</evidence>
<dbReference type="InterPro" id="IPR020843">
    <property type="entry name" value="ER"/>
</dbReference>
<name>A0A1D9M8Q2_9RHOB</name>
<evidence type="ECO:0000313" key="3">
    <source>
        <dbReference type="Proteomes" id="UP000176562"/>
    </source>
</evidence>
<dbReference type="EMBL" id="CP017781">
    <property type="protein sequence ID" value="AOZ68109.1"/>
    <property type="molecule type" value="Genomic_DNA"/>
</dbReference>
<keyword evidence="3" id="KW-1185">Reference proteome</keyword>
<gene>
    <name evidence="2" type="ORF">LPB142_01280</name>
</gene>
<dbReference type="RefSeq" id="WP_071165268.1">
    <property type="nucleotide sequence ID" value="NZ_CP017781.1"/>
</dbReference>
<proteinExistence type="predicted"/>
<dbReference type="GO" id="GO:0043957">
    <property type="term" value="F:acryloyl-CoA reductase (NADPH) activity"/>
    <property type="evidence" value="ECO:0007669"/>
    <property type="project" value="TreeGrafter"/>
</dbReference>
<sequence length="326" mass="34066">MKAILIEKAEDTQAVSLTDVAEDQLPEGDVLVEVAYSTLNYKDALAITGKAPVVRRFPMVPGIDFTGTVAESRHADFKPGDRVILNGWGVGETHWGGLAERARVRGDWLVPLPASLDLRQAAAIGTAGYTAMLCVLALERHGVRPGDGEIVVSGAAGGVGSVAVALLAAQGYEVAAVTGRAAEADYLRGLGAASVIDRSELTGKVRPLGRERWAGGIDVAGSTVLANMLSMMKYRGVVAACGLAAGMDLPASVAPFILRGVTLAGVDSVMCPKPDRLAAWARLARDLDLAKLEEMTTELAFAEVIDTAPKFLDGAVRGRIVIPVTP</sequence>
<dbReference type="InterPro" id="IPR013154">
    <property type="entry name" value="ADH-like_N"/>
</dbReference>
<protein>
    <submittedName>
        <fullName evidence="2">Oxidoreductase</fullName>
    </submittedName>
</protein>
<dbReference type="AlphaFoldDB" id="A0A1D9M8Q2"/>
<dbReference type="InterPro" id="IPR011032">
    <property type="entry name" value="GroES-like_sf"/>
</dbReference>
<dbReference type="Pfam" id="PF00107">
    <property type="entry name" value="ADH_zinc_N"/>
    <property type="match status" value="1"/>
</dbReference>
<dbReference type="NCBIfam" id="TIGR02823">
    <property type="entry name" value="oxido_YhdH"/>
    <property type="match status" value="1"/>
</dbReference>
<dbReference type="PANTHER" id="PTHR43677:SF1">
    <property type="entry name" value="ACRYLYL-COA REDUCTASE ACUI-RELATED"/>
    <property type="match status" value="1"/>
</dbReference>
<dbReference type="InterPro" id="IPR036291">
    <property type="entry name" value="NAD(P)-bd_dom_sf"/>
</dbReference>
<dbReference type="InterPro" id="IPR014188">
    <property type="entry name" value="Acrylyl-CoA_reductase_AcuI"/>
</dbReference>
<reference evidence="2 3" key="1">
    <citation type="submission" date="2016-10" db="EMBL/GenBank/DDBJ databases">
        <title>Rhodobacter sp. LPB0142, isolated from sea water.</title>
        <authorList>
            <person name="Kim E."/>
            <person name="Yi H."/>
        </authorList>
    </citation>
    <scope>NUCLEOTIDE SEQUENCE [LARGE SCALE GENOMIC DNA]</scope>
    <source>
        <strain evidence="2 3">LPB0142</strain>
    </source>
</reference>
<dbReference type="SMART" id="SM00829">
    <property type="entry name" value="PKS_ER"/>
    <property type="match status" value="1"/>
</dbReference>
<evidence type="ECO:0000313" key="2">
    <source>
        <dbReference type="EMBL" id="AOZ68109.1"/>
    </source>
</evidence>
<dbReference type="CDD" id="cd08288">
    <property type="entry name" value="MDR_yhdh"/>
    <property type="match status" value="1"/>
</dbReference>
<organism evidence="2 3">
    <name type="scientific">Rhodobacter xanthinilyticus</name>
    <dbReference type="NCBI Taxonomy" id="1850250"/>
    <lineage>
        <taxon>Bacteria</taxon>
        <taxon>Pseudomonadati</taxon>
        <taxon>Pseudomonadota</taxon>
        <taxon>Alphaproteobacteria</taxon>
        <taxon>Rhodobacterales</taxon>
        <taxon>Rhodobacter group</taxon>
        <taxon>Rhodobacter</taxon>
    </lineage>
</organism>
<dbReference type="Pfam" id="PF08240">
    <property type="entry name" value="ADH_N"/>
    <property type="match status" value="1"/>
</dbReference>